<feature type="transmembrane region" description="Helical" evidence="2">
    <location>
        <begin position="113"/>
        <end position="132"/>
    </location>
</feature>
<reference evidence="3 4" key="1">
    <citation type="journal article" date="2009" name="Stand. Genomic Sci.">
        <title>Complete genome sequence of Beutenbergia cavernae type strain (HKI 0122).</title>
        <authorList>
            <person name="Land M."/>
            <person name="Pukall R."/>
            <person name="Abt B."/>
            <person name="Goker M."/>
            <person name="Rohde M."/>
            <person name="Glavina Del Rio T."/>
            <person name="Tice H."/>
            <person name="Copeland A."/>
            <person name="Cheng J.F."/>
            <person name="Lucas S."/>
            <person name="Chen F."/>
            <person name="Nolan M."/>
            <person name="Bruce D."/>
            <person name="Goodwin L."/>
            <person name="Pitluck S."/>
            <person name="Ivanova N."/>
            <person name="Mavromatis K."/>
            <person name="Ovchinnikova G."/>
            <person name="Pati A."/>
            <person name="Chen A."/>
            <person name="Palaniappan K."/>
            <person name="Hauser L."/>
            <person name="Chang Y.J."/>
            <person name="Jefferies C.C."/>
            <person name="Saunders E."/>
            <person name="Brettin T."/>
            <person name="Detter J.C."/>
            <person name="Han C."/>
            <person name="Chain P."/>
            <person name="Bristow J."/>
            <person name="Eisen J.A."/>
            <person name="Markowitz V."/>
            <person name="Hugenholtz P."/>
            <person name="Kyrpides N.C."/>
            <person name="Klenk H.P."/>
            <person name="Lapidus A."/>
        </authorList>
    </citation>
    <scope>NUCLEOTIDE SEQUENCE [LARGE SCALE GENOMIC DNA]</scope>
    <source>
        <strain evidence="4">ATCC BAA-8 / DSM 12333 / NBRC 16432</strain>
    </source>
</reference>
<gene>
    <name evidence="3" type="ordered locus">Bcav_3825</name>
</gene>
<dbReference type="RefSeq" id="WP_015884304.1">
    <property type="nucleotide sequence ID" value="NC_012669.1"/>
</dbReference>
<evidence type="ECO:0008006" key="5">
    <source>
        <dbReference type="Google" id="ProtNLM"/>
    </source>
</evidence>
<keyword evidence="2" id="KW-0472">Membrane</keyword>
<dbReference type="Pfam" id="PF19700">
    <property type="entry name" value="DUF6198"/>
    <property type="match status" value="1"/>
</dbReference>
<name>C5C4E3_BEUC1</name>
<dbReference type="EMBL" id="CP001618">
    <property type="protein sequence ID" value="ACQ82067.1"/>
    <property type="molecule type" value="Genomic_DNA"/>
</dbReference>
<dbReference type="Proteomes" id="UP000007962">
    <property type="component" value="Chromosome"/>
</dbReference>
<dbReference type="STRING" id="471853.Bcav_3825"/>
<feature type="region of interest" description="Disordered" evidence="1">
    <location>
        <begin position="225"/>
        <end position="258"/>
    </location>
</feature>
<dbReference type="InterPro" id="IPR038750">
    <property type="entry name" value="YczE/YyaS-like"/>
</dbReference>
<feature type="transmembrane region" description="Helical" evidence="2">
    <location>
        <begin position="89"/>
        <end position="107"/>
    </location>
</feature>
<feature type="transmembrane region" description="Helical" evidence="2">
    <location>
        <begin position="20"/>
        <end position="39"/>
    </location>
</feature>
<dbReference type="eggNOG" id="COG2364">
    <property type="taxonomic scope" value="Bacteria"/>
</dbReference>
<evidence type="ECO:0000313" key="3">
    <source>
        <dbReference type="EMBL" id="ACQ82067.1"/>
    </source>
</evidence>
<organism evidence="3 4">
    <name type="scientific">Beutenbergia cavernae (strain ATCC BAA-8 / DSM 12333 / CCUG 43141 / JCM 11478 / NBRC 16432 / NCIMB 13614 / HKI 0122)</name>
    <dbReference type="NCBI Taxonomy" id="471853"/>
    <lineage>
        <taxon>Bacteria</taxon>
        <taxon>Bacillati</taxon>
        <taxon>Actinomycetota</taxon>
        <taxon>Actinomycetes</taxon>
        <taxon>Micrococcales</taxon>
        <taxon>Beutenbergiaceae</taxon>
        <taxon>Beutenbergia</taxon>
    </lineage>
</organism>
<dbReference type="PANTHER" id="PTHR40078">
    <property type="entry name" value="INTEGRAL MEMBRANE PROTEIN-RELATED"/>
    <property type="match status" value="1"/>
</dbReference>
<protein>
    <recommendedName>
        <fullName evidence="5">Integral membrane protein</fullName>
    </recommendedName>
</protein>
<dbReference type="AlphaFoldDB" id="C5C4E3"/>
<evidence type="ECO:0000256" key="1">
    <source>
        <dbReference type="SAM" id="MobiDB-lite"/>
    </source>
</evidence>
<dbReference type="HOGENOM" id="CLU_083843_0_0_11"/>
<keyword evidence="2" id="KW-0812">Transmembrane</keyword>
<sequence length="258" mass="26409">MSILTLSLPSDRRAERLVRLHLGLLLYGLSLAMLVESGIGLRPWDVFHDGVARLTGTSIGLVTGVVGVAVLLLWWPLRERPGIGTVSNAVVSGFVLDGAIAVLPTAHGYPGRLAYLVAGILLNGVATALYIGAGLGAGSRDGLMTGLAARTGWPLRAVRTGIEVGVLAIGWALGGTVGIGTVLYALAVGPIVHAVLPLVTPAARSVPLRPRGDVDVHDMRSRHAAGRAAIPGAGEGGQVERDDKPGCRSSAIGPTVSA</sequence>
<feature type="transmembrane region" description="Helical" evidence="2">
    <location>
        <begin position="59"/>
        <end position="77"/>
    </location>
</feature>
<proteinExistence type="predicted"/>
<evidence type="ECO:0000256" key="2">
    <source>
        <dbReference type="SAM" id="Phobius"/>
    </source>
</evidence>
<dbReference type="KEGG" id="bcv:Bcav_3825"/>
<keyword evidence="2" id="KW-1133">Transmembrane helix</keyword>
<dbReference type="PANTHER" id="PTHR40078:SF1">
    <property type="entry name" value="INTEGRAL MEMBRANE PROTEIN"/>
    <property type="match status" value="1"/>
</dbReference>
<keyword evidence="4" id="KW-1185">Reference proteome</keyword>
<evidence type="ECO:0000313" key="4">
    <source>
        <dbReference type="Proteomes" id="UP000007962"/>
    </source>
</evidence>
<accession>C5C4E3</accession>